<feature type="chain" id="PRO_5045570769" evidence="1">
    <location>
        <begin position="23"/>
        <end position="486"/>
    </location>
</feature>
<protein>
    <submittedName>
        <fullName evidence="2">Uncharacterized protein</fullName>
    </submittedName>
</protein>
<name>A0ABT7EKL3_9GAMM</name>
<evidence type="ECO:0000256" key="1">
    <source>
        <dbReference type="SAM" id="SignalP"/>
    </source>
</evidence>
<dbReference type="RefSeq" id="WP_284137229.1">
    <property type="nucleotide sequence ID" value="NZ_JASJUT010000003.1"/>
</dbReference>
<feature type="signal peptide" evidence="1">
    <location>
        <begin position="1"/>
        <end position="22"/>
    </location>
</feature>
<reference evidence="2 3" key="1">
    <citation type="submission" date="2023-05" db="EMBL/GenBank/DDBJ databases">
        <title>Pseudoalteromonas ardens sp. nov., Pseudoalteromonas obscura sp. nov., and Pseudoalteromonas umbrosa sp. nov., isolated from the coral Montipora capitata.</title>
        <authorList>
            <person name="Thomas E.M."/>
            <person name="Smith E.M."/>
            <person name="Papke E."/>
            <person name="Shlafstein M.D."/>
            <person name="Oline D.K."/>
            <person name="Videau P."/>
            <person name="Saw J.H."/>
            <person name="Strangman W.K."/>
            <person name="Ushijima B."/>
        </authorList>
    </citation>
    <scope>NUCLEOTIDE SEQUENCE [LARGE SCALE GENOMIC DNA]</scope>
    <source>
        <strain evidence="2 3">P94</strain>
    </source>
</reference>
<dbReference type="Gene3D" id="2.60.120.380">
    <property type="match status" value="1"/>
</dbReference>
<evidence type="ECO:0000313" key="2">
    <source>
        <dbReference type="EMBL" id="MDK2595574.1"/>
    </source>
</evidence>
<dbReference type="EMBL" id="JASJUT010000003">
    <property type="protein sequence ID" value="MDK2595574.1"/>
    <property type="molecule type" value="Genomic_DNA"/>
</dbReference>
<comment type="caution">
    <text evidence="2">The sequence shown here is derived from an EMBL/GenBank/DDBJ whole genome shotgun (WGS) entry which is preliminary data.</text>
</comment>
<gene>
    <name evidence="2" type="ORF">QNM18_11000</name>
</gene>
<evidence type="ECO:0000313" key="3">
    <source>
        <dbReference type="Proteomes" id="UP001231915"/>
    </source>
</evidence>
<dbReference type="Proteomes" id="UP001231915">
    <property type="component" value="Unassembled WGS sequence"/>
</dbReference>
<accession>A0ABT7EKL3</accession>
<sequence>MLKLLKYSSVAIAVTMAGSTFASNIVVPKLIDQPVSIYDFPGTHFDGNQVRSAEEGGLKTNIPFQIQHLERRNQIVNAMNTSTFSAGATVSQNNTSPTLQERSGCPELGLDSAVYASFSQPNDITCFSTQITESTKIEGLLVNIPQGVDYNLYLFKLEDDNSLTPLDTSVSTTAVTEQVVYKADPGAYVMVAQSISGTSADQSIMAWFSHPNFDAQEANDKPGQATTLPSNGNIVGNIDSQNDQDFFVYSAGASQSKLSFNFAASDQFSLEIWNGSGWTKVPNNQRLNIDVTPSTNTVFLVKGDQANLPPTSAQYSFAVSDPLSGASVGSIRTYNNENLTNLLAPSLLEAHQEIGMSGTVIDGSGQPVPFGLVYLNVYNREPIGVLANEAIQADENGKFNQLVALPDCVGANDHTRQNRVTRGTPTRPELTWDINWNSGVYEYKAPNSERGIVVEFAHICKEKITRSCYWDRDFSSGEDKYICNRF</sequence>
<keyword evidence="3" id="KW-1185">Reference proteome</keyword>
<organism evidence="2 3">
    <name type="scientific">Pseudoalteromonas obscura</name>
    <dbReference type="NCBI Taxonomy" id="3048491"/>
    <lineage>
        <taxon>Bacteria</taxon>
        <taxon>Pseudomonadati</taxon>
        <taxon>Pseudomonadota</taxon>
        <taxon>Gammaproteobacteria</taxon>
        <taxon>Alteromonadales</taxon>
        <taxon>Pseudoalteromonadaceae</taxon>
        <taxon>Pseudoalteromonas</taxon>
    </lineage>
</organism>
<keyword evidence="1" id="KW-0732">Signal</keyword>
<proteinExistence type="predicted"/>